<feature type="region of interest" description="Disordered" evidence="1">
    <location>
        <begin position="195"/>
        <end position="293"/>
    </location>
</feature>
<dbReference type="Gene3D" id="1.10.510.10">
    <property type="entry name" value="Transferase(Phosphotransferase) domain 1"/>
    <property type="match status" value="1"/>
</dbReference>
<evidence type="ECO:0000313" key="3">
    <source>
        <dbReference type="EMBL" id="TFB06236.1"/>
    </source>
</evidence>
<dbReference type="SMART" id="SM00220">
    <property type="entry name" value="S_TKc"/>
    <property type="match status" value="1"/>
</dbReference>
<dbReference type="Pfam" id="PF00069">
    <property type="entry name" value="Pkinase"/>
    <property type="match status" value="1"/>
</dbReference>
<comment type="caution">
    <text evidence="3">The sequence shown here is derived from an EMBL/GenBank/DDBJ whole genome shotgun (WGS) entry which is preliminary data.</text>
</comment>
<dbReference type="PANTHER" id="PTHR44167:SF18">
    <property type="entry name" value="PROTEIN KINASE DOMAIN-CONTAINING PROTEIN"/>
    <property type="match status" value="1"/>
</dbReference>
<keyword evidence="3" id="KW-0808">Transferase</keyword>
<gene>
    <name evidence="3" type="ORF">CCMA1212_001975</name>
</gene>
<feature type="region of interest" description="Disordered" evidence="1">
    <location>
        <begin position="335"/>
        <end position="393"/>
    </location>
</feature>
<evidence type="ECO:0000256" key="1">
    <source>
        <dbReference type="SAM" id="MobiDB-lite"/>
    </source>
</evidence>
<feature type="domain" description="Protein kinase" evidence="2">
    <location>
        <begin position="604"/>
        <end position="879"/>
    </location>
</feature>
<dbReference type="Proteomes" id="UP001642720">
    <property type="component" value="Unassembled WGS sequence"/>
</dbReference>
<accession>A0ABY2HF14</accession>
<proteinExistence type="predicted"/>
<dbReference type="InterPro" id="IPR000719">
    <property type="entry name" value="Prot_kinase_dom"/>
</dbReference>
<evidence type="ECO:0000259" key="2">
    <source>
        <dbReference type="PROSITE" id="PS50011"/>
    </source>
</evidence>
<evidence type="ECO:0000313" key="4">
    <source>
        <dbReference type="Proteomes" id="UP001642720"/>
    </source>
</evidence>
<dbReference type="InterPro" id="IPR011009">
    <property type="entry name" value="Kinase-like_dom_sf"/>
</dbReference>
<keyword evidence="3" id="KW-0418">Kinase</keyword>
<feature type="compositionally biased region" description="Polar residues" evidence="1">
    <location>
        <begin position="363"/>
        <end position="378"/>
    </location>
</feature>
<keyword evidence="4" id="KW-1185">Reference proteome</keyword>
<reference evidence="3 4" key="1">
    <citation type="submission" date="2018-01" db="EMBL/GenBank/DDBJ databases">
        <title>Genome characterization of the sugarcane-associated fungus Trichoderma ghanense CCMA-1212 and their application in lignocelulose bioconversion.</title>
        <authorList>
            <person name="Steindorff A.S."/>
            <person name="Mendes T.D."/>
            <person name="Vilela E.S.D."/>
            <person name="Rodrigues D.S."/>
            <person name="Formighieri E.F."/>
            <person name="Melo I.S."/>
            <person name="Favaro L.C.L."/>
        </authorList>
    </citation>
    <scope>NUCLEOTIDE SEQUENCE [LARGE SCALE GENOMIC DNA]</scope>
    <source>
        <strain evidence="3 4">CCMA-1212</strain>
    </source>
</reference>
<feature type="region of interest" description="Disordered" evidence="1">
    <location>
        <begin position="117"/>
        <end position="137"/>
    </location>
</feature>
<name>A0ABY2HF14_9HYPO</name>
<dbReference type="GeneID" id="300573830"/>
<dbReference type="EMBL" id="PPTA01000002">
    <property type="protein sequence ID" value="TFB06236.1"/>
    <property type="molecule type" value="Genomic_DNA"/>
</dbReference>
<sequence>MVSGATESTHESNSFTRVLEQQLAEAHGPTVDLGPCVHFPNQQTVEDEDTTQRFNSINSIAHIPDGQAAQAQATAQGIAPLMHDLDPQAIESGESTQEFTVPPHGPQLQDAIHDFPASASTDIPDRQPIGDDESTQGLTASTIIRVPDGRVIGDQEAAQDFPAPASTDIPDRQAFSVEGTTQEFTASTIIQTADRQVLGDDETTQEATALRHVSDRETIEDEETTQEHTASHATHMTERRAIGHEETTQGLTGSKRNTDVSGAAPESTASSSTHHSGRHAAAQAHDTAQEDPVSTSFAANLPDRQVVEADAPTPPPPLTITTQGSSALTHVTGTQAMEARQEGNQPRRAGPASHAASIEEVAATSSSPEVRTESQSTKTPKRDDDQQSGLSKEIISVSMTVPSARLIIAYNRRFIANDEGLSKHVVRHPRTASGWDLISVVQGAEHADFVINLSYHNRPVEEAVGRFIPFSLSLQLTFQPASDNCVLSNRGGAKFHLEHLEAVCSCARNSIDSMQCHVLIPGIWRILTRGEKPHEDEEYSLVQWLILPRKFRASVNGESTKRQKLSGSSLARKYQDTTVLIKDLEDGQSARIRPVPGDVADYELQRIKHIASTASASVFACRHSKVVGALAVKVADYDSKSVDHLETGGVILANMPSCEPFTPSRLESHAFFPHTWQNHIVSLEAFDGRFLALFMEQLPPSLDRGSAIELDSSSARVILHDISSALVYLEERGIVHHDIKPHNIAHSPARGAVLLDFGQAATATSYGPHGGTPAFLPPEFFEVGIRGHSGDVWALGVTMLYVLGKASMPSLRLDVPLRNLYRLDPLPQVQELMKSIALLREGLNQEDEVEKLVFRMLDPDPKARATAQTIVSALGKTLLTV</sequence>
<dbReference type="PANTHER" id="PTHR44167">
    <property type="entry name" value="OVARIAN-SPECIFIC SERINE/THREONINE-PROTEIN KINASE LOK-RELATED"/>
    <property type="match status" value="1"/>
</dbReference>
<dbReference type="PROSITE" id="PS50011">
    <property type="entry name" value="PROTEIN_KINASE_DOM"/>
    <property type="match status" value="1"/>
</dbReference>
<feature type="compositionally biased region" description="Basic and acidic residues" evidence="1">
    <location>
        <begin position="225"/>
        <end position="247"/>
    </location>
</feature>
<protein>
    <submittedName>
        <fullName evidence="3">Serine/threonine-protein kinase ppk34</fullName>
    </submittedName>
</protein>
<dbReference type="GO" id="GO:0016301">
    <property type="term" value="F:kinase activity"/>
    <property type="evidence" value="ECO:0007669"/>
    <property type="project" value="UniProtKB-KW"/>
</dbReference>
<feature type="region of interest" description="Disordered" evidence="1">
    <location>
        <begin position="307"/>
        <end position="326"/>
    </location>
</feature>
<dbReference type="SUPFAM" id="SSF56112">
    <property type="entry name" value="Protein kinase-like (PK-like)"/>
    <property type="match status" value="1"/>
</dbReference>
<organism evidence="3 4">
    <name type="scientific">Trichoderma ghanense</name>
    <dbReference type="NCBI Taxonomy" id="65468"/>
    <lineage>
        <taxon>Eukaryota</taxon>
        <taxon>Fungi</taxon>
        <taxon>Dikarya</taxon>
        <taxon>Ascomycota</taxon>
        <taxon>Pezizomycotina</taxon>
        <taxon>Sordariomycetes</taxon>
        <taxon>Hypocreomycetidae</taxon>
        <taxon>Hypocreales</taxon>
        <taxon>Hypocreaceae</taxon>
        <taxon>Trichoderma</taxon>
    </lineage>
</organism>
<dbReference type="RefSeq" id="XP_073562437.1">
    <property type="nucleotide sequence ID" value="XM_073699380.1"/>
</dbReference>